<comment type="caution">
    <text evidence="1">The sequence shown here is derived from an EMBL/GenBank/DDBJ whole genome shotgun (WGS) entry which is preliminary data.</text>
</comment>
<dbReference type="EMBL" id="QPJU01000026">
    <property type="protein sequence ID" value="RCX06855.1"/>
    <property type="molecule type" value="Genomic_DNA"/>
</dbReference>
<evidence type="ECO:0000313" key="1">
    <source>
        <dbReference type="EMBL" id="RCX06855.1"/>
    </source>
</evidence>
<gene>
    <name evidence="1" type="ORF">DFR45_1261</name>
</gene>
<protein>
    <submittedName>
        <fullName evidence="1">Transposase</fullName>
    </submittedName>
</protein>
<proteinExistence type="predicted"/>
<accession>A0A369ACK2</accession>
<organism evidence="1 2">
    <name type="scientific">Extensimonas vulgaris</name>
    <dbReference type="NCBI Taxonomy" id="1031594"/>
    <lineage>
        <taxon>Bacteria</taxon>
        <taxon>Pseudomonadati</taxon>
        <taxon>Pseudomonadota</taxon>
        <taxon>Betaproteobacteria</taxon>
        <taxon>Burkholderiales</taxon>
        <taxon>Comamonadaceae</taxon>
        <taxon>Extensimonas</taxon>
    </lineage>
</organism>
<dbReference type="Pfam" id="PF13551">
    <property type="entry name" value="HTH_29"/>
    <property type="match status" value="1"/>
</dbReference>
<sequence>MLTLQEMAAHHPYADFRRRALGLLALQRGHKVAHICELLQVSDQPVYNWAKSYRTQGLAGILDGHKGGAPRKLSEEMVDAAVQIAREQALSLGQIAQQLHQRYPDAPSFSLARLSVWLKKRGLSYKRGRRSLKKSAMPASSSA</sequence>
<dbReference type="AlphaFoldDB" id="A0A369ACK2"/>
<reference evidence="1 2" key="1">
    <citation type="submission" date="2018-07" db="EMBL/GenBank/DDBJ databases">
        <title>Genomic Encyclopedia of Type Strains, Phase IV (KMG-IV): sequencing the most valuable type-strain genomes for metagenomic binning, comparative biology and taxonomic classification.</title>
        <authorList>
            <person name="Goeker M."/>
        </authorList>
    </citation>
    <scope>NUCLEOTIDE SEQUENCE [LARGE SCALE GENOMIC DNA]</scope>
    <source>
        <strain evidence="1 2">DSM 100911</strain>
    </source>
</reference>
<evidence type="ECO:0000313" key="2">
    <source>
        <dbReference type="Proteomes" id="UP000252174"/>
    </source>
</evidence>
<dbReference type="RefSeq" id="WP_158637003.1">
    <property type="nucleotide sequence ID" value="NZ_QPJU01000026.1"/>
</dbReference>
<keyword evidence="2" id="KW-1185">Reference proteome</keyword>
<name>A0A369ACK2_9BURK</name>
<dbReference type="InterPro" id="IPR009057">
    <property type="entry name" value="Homeodomain-like_sf"/>
</dbReference>
<dbReference type="SUPFAM" id="SSF46689">
    <property type="entry name" value="Homeodomain-like"/>
    <property type="match status" value="1"/>
</dbReference>
<dbReference type="Proteomes" id="UP000252174">
    <property type="component" value="Unassembled WGS sequence"/>
</dbReference>